<proteinExistence type="predicted"/>
<dbReference type="Proteomes" id="UP000078437">
    <property type="component" value="Chromosome"/>
</dbReference>
<dbReference type="KEGG" id="agy:ATC03_11955"/>
<organism evidence="1 2">
    <name type="scientific">Agromyces aureus</name>
    <dbReference type="NCBI Taxonomy" id="453304"/>
    <lineage>
        <taxon>Bacteria</taxon>
        <taxon>Bacillati</taxon>
        <taxon>Actinomycetota</taxon>
        <taxon>Actinomycetes</taxon>
        <taxon>Micrococcales</taxon>
        <taxon>Microbacteriaceae</taxon>
        <taxon>Agromyces</taxon>
    </lineage>
</organism>
<dbReference type="InterPro" id="IPR046373">
    <property type="entry name" value="Acyl-CoA_Oxase/DH_mid-dom_sf"/>
</dbReference>
<dbReference type="InterPro" id="IPR009100">
    <property type="entry name" value="AcylCoA_DH/oxidase_NM_dom_sf"/>
</dbReference>
<gene>
    <name evidence="1" type="ORF">ATC03_11955</name>
</gene>
<dbReference type="STRING" id="453304.ATC03_11955"/>
<dbReference type="SUPFAM" id="SSF56645">
    <property type="entry name" value="Acyl-CoA dehydrogenase NM domain-like"/>
    <property type="match status" value="1"/>
</dbReference>
<dbReference type="InterPro" id="IPR036250">
    <property type="entry name" value="AcylCo_DH-like_C"/>
</dbReference>
<dbReference type="AlphaFoldDB" id="A0A191WGL4"/>
<sequence length="351" mass="36671">MQLALSSDDRGTDELVDRVVASASSVPDFGLDVVATLSWAARVGGEMPLPGRGETARLWGILAGVAAIDVAGARILEPHLDAIAILEQASADGVVDADAVAGLDLSAESSWGVYAAEGPGVRLEATEHDGAWTVEGTKPWCSLAAHVSHALVTGWIGEGERGLFAVRMRDSDVHPHDGPWVSRGLRQVVSASVDFDRVRAVPVGGPGWYLRRPGFAWGGMGVAAAWWGAAHPLRDALTRAAQGAGADQLASVHLGSADLALWAARAVLAEAAAELDTPGSGLDPKLLAARVRACAADAVERVLTTADHALGPGPLTSDETYARRVADLRIYIAQHHAERDLARLGRMAADR</sequence>
<dbReference type="GO" id="GO:0016627">
    <property type="term" value="F:oxidoreductase activity, acting on the CH-CH group of donors"/>
    <property type="evidence" value="ECO:0007669"/>
    <property type="project" value="InterPro"/>
</dbReference>
<reference evidence="2" key="2">
    <citation type="submission" date="2016-01" db="EMBL/GenBank/DDBJ databases">
        <title>Complete genome sequence of Agromyces aureus AR33T and comparison with related organisms.</title>
        <authorList>
            <person name="Corretto E."/>
            <person name="Antonielli L."/>
            <person name="Sessitsch A."/>
            <person name="Brader G."/>
        </authorList>
    </citation>
    <scope>NUCLEOTIDE SEQUENCE [LARGE SCALE GENOMIC DNA]</scope>
    <source>
        <strain evidence="2">AR33</strain>
    </source>
</reference>
<dbReference type="RefSeq" id="WP_067877307.1">
    <property type="nucleotide sequence ID" value="NZ_CP013979.1"/>
</dbReference>
<evidence type="ECO:0000313" key="2">
    <source>
        <dbReference type="Proteomes" id="UP000078437"/>
    </source>
</evidence>
<dbReference type="Gene3D" id="2.40.110.10">
    <property type="entry name" value="Butyryl-CoA Dehydrogenase, subunit A, domain 2"/>
    <property type="match status" value="1"/>
</dbReference>
<evidence type="ECO:0000313" key="1">
    <source>
        <dbReference type="EMBL" id="ANJ27324.1"/>
    </source>
</evidence>
<dbReference type="SUPFAM" id="SSF47203">
    <property type="entry name" value="Acyl-CoA dehydrogenase C-terminal domain-like"/>
    <property type="match status" value="1"/>
</dbReference>
<name>A0A191WGL4_9MICO</name>
<reference evidence="1 2" key="1">
    <citation type="journal article" date="2016" name="Int. J. Syst. Evol. Microbiol.">
        <title>Agromyces aureus sp. nov., isolated from the rhizosphere of Salix caprea L. grown in a heavy-metal-contaminated soil.</title>
        <authorList>
            <person name="Corretto E."/>
            <person name="Antonielli L."/>
            <person name="Sessitsch A."/>
            <person name="Compant S."/>
            <person name="Gorfer M."/>
            <person name="Kuffner M."/>
            <person name="Brader G."/>
        </authorList>
    </citation>
    <scope>NUCLEOTIDE SEQUENCE [LARGE SCALE GENOMIC DNA]</scope>
    <source>
        <strain evidence="1 2">AR33</strain>
    </source>
</reference>
<protein>
    <submittedName>
        <fullName evidence="1">Acyl-CoA dehydrogenase</fullName>
    </submittedName>
</protein>
<accession>A0A191WGL4</accession>
<keyword evidence="2" id="KW-1185">Reference proteome</keyword>
<dbReference type="EMBL" id="CP013979">
    <property type="protein sequence ID" value="ANJ27324.1"/>
    <property type="molecule type" value="Genomic_DNA"/>
</dbReference>